<sequence length="71" mass="7795">MKDETPRSAAQQDYTECKYQSEMATATIGTNSRPKTMTDAIGDGVGDRIVKGMEQGNLVKDCMRARGYTQS</sequence>
<dbReference type="AlphaFoldDB" id="A0A1G9GSU9"/>
<reference evidence="2" key="1">
    <citation type="submission" date="2016-10" db="EMBL/GenBank/DDBJ databases">
        <authorList>
            <person name="Varghese N."/>
            <person name="Submissions S."/>
        </authorList>
    </citation>
    <scope>NUCLEOTIDE SEQUENCE [LARGE SCALE GENOMIC DNA]</scope>
    <source>
        <strain evidence="2">CGMCC 1.11022</strain>
    </source>
</reference>
<evidence type="ECO:0000313" key="2">
    <source>
        <dbReference type="Proteomes" id="UP000198894"/>
    </source>
</evidence>
<gene>
    <name evidence="1" type="ORF">SAMN05428953_12573</name>
</gene>
<protein>
    <submittedName>
        <fullName evidence="1">Uncharacterized protein</fullName>
    </submittedName>
</protein>
<dbReference type="RefSeq" id="WP_126057639.1">
    <property type="nucleotide sequence ID" value="NZ_FNEE01000025.1"/>
</dbReference>
<dbReference type="EMBL" id="FNEE01000025">
    <property type="protein sequence ID" value="SDL03694.1"/>
    <property type="molecule type" value="Genomic_DNA"/>
</dbReference>
<evidence type="ECO:0000313" key="1">
    <source>
        <dbReference type="EMBL" id="SDL03694.1"/>
    </source>
</evidence>
<dbReference type="Proteomes" id="UP000198894">
    <property type="component" value="Unassembled WGS sequence"/>
</dbReference>
<keyword evidence="2" id="KW-1185">Reference proteome</keyword>
<accession>A0A1G9GSU9</accession>
<name>A0A1G9GSU9_9HYPH</name>
<organism evidence="1 2">
    <name type="scientific">Mesorhizobium muleiense</name>
    <dbReference type="NCBI Taxonomy" id="1004279"/>
    <lineage>
        <taxon>Bacteria</taxon>
        <taxon>Pseudomonadati</taxon>
        <taxon>Pseudomonadota</taxon>
        <taxon>Alphaproteobacteria</taxon>
        <taxon>Hyphomicrobiales</taxon>
        <taxon>Phyllobacteriaceae</taxon>
        <taxon>Mesorhizobium</taxon>
    </lineage>
</organism>
<proteinExistence type="predicted"/>